<dbReference type="GO" id="GO:0016042">
    <property type="term" value="P:lipid catabolic process"/>
    <property type="evidence" value="ECO:0007669"/>
    <property type="project" value="UniProtKB-UniRule"/>
</dbReference>
<dbReference type="InterPro" id="IPR016035">
    <property type="entry name" value="Acyl_Trfase/lysoPLipase"/>
</dbReference>
<evidence type="ECO:0000259" key="8">
    <source>
        <dbReference type="PROSITE" id="PS51635"/>
    </source>
</evidence>
<protein>
    <recommendedName>
        <fullName evidence="7">Patatin</fullName>
        <ecNumber evidence="7">3.1.1.-</ecNumber>
    </recommendedName>
</protein>
<evidence type="ECO:0000256" key="3">
    <source>
        <dbReference type="ARBA" id="ARBA00022821"/>
    </source>
</evidence>
<proteinExistence type="inferred from homology"/>
<keyword evidence="10" id="KW-1185">Reference proteome</keyword>
<dbReference type="FunFam" id="3.40.1090.10:FF:000005">
    <property type="entry name" value="Patatin"/>
    <property type="match status" value="1"/>
</dbReference>
<comment type="caution">
    <text evidence="9">The sequence shown here is derived from an EMBL/GenBank/DDBJ whole genome shotgun (WGS) entry which is preliminary data.</text>
</comment>
<keyword evidence="5 6" id="KW-0443">Lipid metabolism</keyword>
<dbReference type="Proteomes" id="UP000594638">
    <property type="component" value="Unassembled WGS sequence"/>
</dbReference>
<accession>A0A8S0V5X1</accession>
<feature type="active site" description="Nucleophile" evidence="6">
    <location>
        <position position="63"/>
    </location>
</feature>
<dbReference type="PROSITE" id="PS51635">
    <property type="entry name" value="PNPLA"/>
    <property type="match status" value="1"/>
</dbReference>
<dbReference type="EMBL" id="CACTIH010009271">
    <property type="protein sequence ID" value="CAA3028793.1"/>
    <property type="molecule type" value="Genomic_DNA"/>
</dbReference>
<keyword evidence="2 6" id="KW-0378">Hydrolase</keyword>
<dbReference type="GO" id="GO:0006952">
    <property type="term" value="P:defense response"/>
    <property type="evidence" value="ECO:0007669"/>
    <property type="project" value="UniProtKB-KW"/>
</dbReference>
<dbReference type="Pfam" id="PF01734">
    <property type="entry name" value="Patatin"/>
    <property type="match status" value="1"/>
</dbReference>
<evidence type="ECO:0000256" key="1">
    <source>
        <dbReference type="ARBA" id="ARBA00010240"/>
    </source>
</evidence>
<feature type="active site" description="Proton acceptor" evidence="6">
    <location>
        <position position="211"/>
    </location>
</feature>
<comment type="similarity">
    <text evidence="1 7">Belongs to the patatin family.</text>
</comment>
<dbReference type="GO" id="GO:0047372">
    <property type="term" value="F:monoacylglycerol lipase activity"/>
    <property type="evidence" value="ECO:0007669"/>
    <property type="project" value="TreeGrafter"/>
</dbReference>
<dbReference type="GO" id="GO:0004620">
    <property type="term" value="F:phospholipase activity"/>
    <property type="evidence" value="ECO:0007669"/>
    <property type="project" value="TreeGrafter"/>
</dbReference>
<name>A0A8S0V5X1_OLEEU</name>
<comment type="function">
    <text evidence="7">Lipolytic acyl hydrolase (LAH).</text>
</comment>
<feature type="short sequence motif" description="GXGXXG" evidence="6">
    <location>
        <begin position="23"/>
        <end position="28"/>
    </location>
</feature>
<gene>
    <name evidence="9" type="ORF">OLEA9_A105386</name>
</gene>
<evidence type="ECO:0000256" key="4">
    <source>
        <dbReference type="ARBA" id="ARBA00022963"/>
    </source>
</evidence>
<feature type="domain" description="PNPLA" evidence="8">
    <location>
        <begin position="19"/>
        <end position="224"/>
    </location>
</feature>
<dbReference type="Gene3D" id="3.40.1090.10">
    <property type="entry name" value="Cytosolic phospholipase A2 catalytic domain"/>
    <property type="match status" value="1"/>
</dbReference>
<sequence length="443" mass="49082">MERNCNIEPPNYENYITVLSIDGGGIRGLIPAAILDFLESQLQELDGEEARLADYFDVIAGTSTGGLVSAMLTAPDENNRPLYAAKDIKPFYLENCPKIFPQTNAFGEIGRLFKALIGPLYDGKHLHNVLKEKLKNIRLSDTLTNVVIPAFDIEILQPVIFSSYEAKRSPLLDAKLSDICISTSAAPTFLPGHHFTTKDENGLIREYNLIDGGVAANNPALVAITQVTKQMFDHNSDVFQTKPADYPRLLTLSVGTGVARVDKKYNSKLAAKWGILNWLLYGGSTPLVEIFTQASADMVDFHNCLIFQALYSEENYLRIQDDTLSGIESSVDVATKENLDQLVKIGERLLKKPFSRVNLDSGLTEPVPNGGTNENALKRFAEKLSKEKKRREQLKSDSIAPQLKIAASVRSLKGNSIMTCRQKFGYPMCSMKVVSPPINIFFK</sequence>
<keyword evidence="3" id="KW-0611">Plant defense</keyword>
<dbReference type="OrthoDB" id="1658288at2759"/>
<evidence type="ECO:0000256" key="6">
    <source>
        <dbReference type="PROSITE-ProRule" id="PRU01161"/>
    </source>
</evidence>
<feature type="short sequence motif" description="DGA/G" evidence="6">
    <location>
        <begin position="211"/>
        <end position="213"/>
    </location>
</feature>
<feature type="short sequence motif" description="GXSXG" evidence="6">
    <location>
        <begin position="61"/>
        <end position="65"/>
    </location>
</feature>
<evidence type="ECO:0000256" key="5">
    <source>
        <dbReference type="ARBA" id="ARBA00023098"/>
    </source>
</evidence>
<reference evidence="9 10" key="1">
    <citation type="submission" date="2019-12" db="EMBL/GenBank/DDBJ databases">
        <authorList>
            <person name="Alioto T."/>
            <person name="Alioto T."/>
            <person name="Gomez Garrido J."/>
        </authorList>
    </citation>
    <scope>NUCLEOTIDE SEQUENCE [LARGE SCALE GENOMIC DNA]</scope>
</reference>
<comment type="domain">
    <text evidence="7">The nitrogen atoms of the two glycine residues in the GGXR motif define the oxyanion hole, and stabilize the oxyanion that forms during the nucleophilic attack by the catalytic serine during substrate cleavage.</text>
</comment>
<evidence type="ECO:0000313" key="9">
    <source>
        <dbReference type="EMBL" id="CAA3028793.1"/>
    </source>
</evidence>
<dbReference type="AlphaFoldDB" id="A0A8S0V5X1"/>
<dbReference type="PANTHER" id="PTHR32176:SF121">
    <property type="entry name" value="PATATIN"/>
    <property type="match status" value="1"/>
</dbReference>
<evidence type="ECO:0000313" key="10">
    <source>
        <dbReference type="Proteomes" id="UP000594638"/>
    </source>
</evidence>
<evidence type="ECO:0000256" key="2">
    <source>
        <dbReference type="ARBA" id="ARBA00022801"/>
    </source>
</evidence>
<organism evidence="9 10">
    <name type="scientific">Olea europaea subsp. europaea</name>
    <dbReference type="NCBI Taxonomy" id="158383"/>
    <lineage>
        <taxon>Eukaryota</taxon>
        <taxon>Viridiplantae</taxon>
        <taxon>Streptophyta</taxon>
        <taxon>Embryophyta</taxon>
        <taxon>Tracheophyta</taxon>
        <taxon>Spermatophyta</taxon>
        <taxon>Magnoliopsida</taxon>
        <taxon>eudicotyledons</taxon>
        <taxon>Gunneridae</taxon>
        <taxon>Pentapetalae</taxon>
        <taxon>asterids</taxon>
        <taxon>lamiids</taxon>
        <taxon>Lamiales</taxon>
        <taxon>Oleaceae</taxon>
        <taxon>Oleeae</taxon>
        <taxon>Olea</taxon>
    </lineage>
</organism>
<dbReference type="PANTHER" id="PTHR32176">
    <property type="entry name" value="XYLOSE ISOMERASE"/>
    <property type="match status" value="1"/>
</dbReference>
<dbReference type="InterPro" id="IPR002641">
    <property type="entry name" value="PNPLA_dom"/>
</dbReference>
<evidence type="ECO:0000256" key="7">
    <source>
        <dbReference type="RuleBase" id="RU361262"/>
    </source>
</evidence>
<keyword evidence="4 6" id="KW-0442">Lipid degradation</keyword>
<dbReference type="Gramene" id="OE9A105386T1">
    <property type="protein sequence ID" value="OE9A105386C1"/>
    <property type="gene ID" value="OE9A105386"/>
</dbReference>
<dbReference type="SUPFAM" id="SSF52151">
    <property type="entry name" value="FabD/lysophospholipase-like"/>
    <property type="match status" value="1"/>
</dbReference>
<dbReference type="EC" id="3.1.1.-" evidence="7"/>
<dbReference type="CDD" id="cd07214">
    <property type="entry name" value="Pat17_isozyme_like"/>
    <property type="match status" value="1"/>
</dbReference>